<comment type="pathway">
    <text evidence="9">One-carbon metabolism; tetrahydrofolate interconversion.</text>
</comment>
<keyword evidence="7 9" id="KW-0808">Transferase</keyword>
<reference evidence="12" key="1">
    <citation type="submission" date="2022-04" db="EMBL/GenBank/DDBJ databases">
        <title>Complete genome of Methanoplanus endosymbiosus DSM 3599.</title>
        <authorList>
            <person name="Chen S.-C."/>
            <person name="You Y.-T."/>
            <person name="Zhou Y.-Z."/>
            <person name="Lai M.-C."/>
        </authorList>
    </citation>
    <scope>NUCLEOTIDE SEQUENCE</scope>
    <source>
        <strain evidence="12">DSM 3599</strain>
    </source>
</reference>
<evidence type="ECO:0000256" key="8">
    <source>
        <dbReference type="ARBA" id="ARBA00022898"/>
    </source>
</evidence>
<dbReference type="GO" id="GO:0005829">
    <property type="term" value="C:cytosol"/>
    <property type="evidence" value="ECO:0007669"/>
    <property type="project" value="TreeGrafter"/>
</dbReference>
<evidence type="ECO:0000256" key="7">
    <source>
        <dbReference type="ARBA" id="ARBA00022679"/>
    </source>
</evidence>
<protein>
    <recommendedName>
        <fullName evidence="9">Serine hydroxymethyltransferase</fullName>
        <shortName evidence="9">SHMT</shortName>
        <shortName evidence="9">Serine methylase</shortName>
        <ecNumber evidence="9">2.1.2.1</ecNumber>
    </recommendedName>
</protein>
<keyword evidence="13" id="KW-1185">Reference proteome</keyword>
<dbReference type="HAMAP" id="MF_00051">
    <property type="entry name" value="SHMT"/>
    <property type="match status" value="1"/>
</dbReference>
<dbReference type="GO" id="GO:0035999">
    <property type="term" value="P:tetrahydrofolate interconversion"/>
    <property type="evidence" value="ECO:0007669"/>
    <property type="project" value="UniProtKB-UniRule"/>
</dbReference>
<keyword evidence="8 9" id="KW-0663">Pyridoxal phosphate</keyword>
<evidence type="ECO:0000256" key="4">
    <source>
        <dbReference type="ARBA" id="ARBA00011738"/>
    </source>
</evidence>
<evidence type="ECO:0000259" key="11">
    <source>
        <dbReference type="Pfam" id="PF00464"/>
    </source>
</evidence>
<dbReference type="Proteomes" id="UP001060368">
    <property type="component" value="Chromosome"/>
</dbReference>
<sequence>MSDLANYDPDIYNLIEKERLRQVNGLELIASENVVSKSVLEAVGSILTNKYAEGYPGKRYYGGCEFHDQIEDLARDRLCKLFGAEHANVQAVSGSQANQAVYFAFMQNGDKMMSQDLAQGGHLSHGSPVNITGKWYSVSHYGVDKETETLDYAQIAEQARKEKPKMIVCGASAYPRTIDFKAFKEIADEVGAYCMADVAHIAGLIAGGQHPTSVGVTDITTTTTHKTLRGPRGGAIMCGEENAKAIDKSVFPGMQGGPLMHVIAGKAVCFREALTPDFKEYAKQIVRNSQAMAEVMISEGLDLVSGGTDNHLILLDLTNLAANGSHLTGLEAETFLGEAGITVNKNTIPREKLSPFVTSGLRIGTPAVTSRGMKEEEMKQIGHWIAAVLKDVCKDKDSKKAITEVRAEVEALASGFTLYPEVK</sequence>
<dbReference type="NCBIfam" id="NF000586">
    <property type="entry name" value="PRK00011.1"/>
    <property type="match status" value="1"/>
</dbReference>
<dbReference type="PANTHER" id="PTHR11680">
    <property type="entry name" value="SERINE HYDROXYMETHYLTRANSFERASE"/>
    <property type="match status" value="1"/>
</dbReference>
<evidence type="ECO:0000313" key="12">
    <source>
        <dbReference type="EMBL" id="UUX93476.1"/>
    </source>
</evidence>
<comment type="subunit">
    <text evidence="4 9">Homodimer.</text>
</comment>
<dbReference type="InterPro" id="IPR015422">
    <property type="entry name" value="PyrdxlP-dep_Trfase_small"/>
</dbReference>
<accession>A0A9E7PR48</accession>
<feature type="binding site" evidence="9">
    <location>
        <begin position="121"/>
        <end position="123"/>
    </location>
    <ligand>
        <name>(6S)-5,6,7,8-tetrahydrofolate</name>
        <dbReference type="ChEBI" id="CHEBI:57453"/>
    </ligand>
</feature>
<dbReference type="InterPro" id="IPR015424">
    <property type="entry name" value="PyrdxlP-dep_Trfase"/>
</dbReference>
<dbReference type="GO" id="GO:0030170">
    <property type="term" value="F:pyridoxal phosphate binding"/>
    <property type="evidence" value="ECO:0007669"/>
    <property type="project" value="UniProtKB-UniRule"/>
</dbReference>
<evidence type="ECO:0000256" key="10">
    <source>
        <dbReference type="PIRSR" id="PIRSR000412-50"/>
    </source>
</evidence>
<dbReference type="RefSeq" id="WP_257743613.1">
    <property type="nucleotide sequence ID" value="NZ_CP096115.1"/>
</dbReference>
<dbReference type="InterPro" id="IPR039429">
    <property type="entry name" value="SHMT-like_dom"/>
</dbReference>
<keyword evidence="5 9" id="KW-0963">Cytoplasm</keyword>
<dbReference type="InterPro" id="IPR049943">
    <property type="entry name" value="Ser_HO-MeTrfase-like"/>
</dbReference>
<dbReference type="PANTHER" id="PTHR11680:SF35">
    <property type="entry name" value="SERINE HYDROXYMETHYLTRANSFERASE 1"/>
    <property type="match status" value="1"/>
</dbReference>
<name>A0A9E7PR48_9EURY</name>
<dbReference type="CDD" id="cd00378">
    <property type="entry name" value="SHMT"/>
    <property type="match status" value="1"/>
</dbReference>
<dbReference type="SUPFAM" id="SSF53383">
    <property type="entry name" value="PLP-dependent transferases"/>
    <property type="match status" value="1"/>
</dbReference>
<comment type="similarity">
    <text evidence="3 9">Belongs to the SHMT family.</text>
</comment>
<evidence type="ECO:0000256" key="1">
    <source>
        <dbReference type="ARBA" id="ARBA00001933"/>
    </source>
</evidence>
<dbReference type="InterPro" id="IPR019798">
    <property type="entry name" value="Ser_HO-MeTrfase_PLP_BS"/>
</dbReference>
<keyword evidence="6 9" id="KW-0554">One-carbon metabolism</keyword>
<dbReference type="GO" id="GO:0004372">
    <property type="term" value="F:glycine hydroxymethyltransferase activity"/>
    <property type="evidence" value="ECO:0007669"/>
    <property type="project" value="UniProtKB-UniRule"/>
</dbReference>
<dbReference type="Pfam" id="PF00464">
    <property type="entry name" value="SHMT"/>
    <property type="match status" value="1"/>
</dbReference>
<feature type="site" description="Plays an important role in substrate specificity" evidence="9">
    <location>
        <position position="225"/>
    </location>
</feature>
<evidence type="ECO:0000256" key="3">
    <source>
        <dbReference type="ARBA" id="ARBA00006376"/>
    </source>
</evidence>
<dbReference type="InterPro" id="IPR015421">
    <property type="entry name" value="PyrdxlP-dep_Trfase_major"/>
</dbReference>
<evidence type="ECO:0000256" key="6">
    <source>
        <dbReference type="ARBA" id="ARBA00022563"/>
    </source>
</evidence>
<dbReference type="EC" id="2.1.2.1" evidence="9"/>
<dbReference type="GO" id="GO:0019264">
    <property type="term" value="P:glycine biosynthetic process from serine"/>
    <property type="evidence" value="ECO:0007669"/>
    <property type="project" value="UniProtKB-UniRule"/>
</dbReference>
<comment type="catalytic activity">
    <reaction evidence="9">
        <text>(6R)-5,10-methylene-5,6,7,8-tetrahydrofolate + glycine + H2O = (6S)-5,6,7,8-tetrahydrofolate + L-serine</text>
        <dbReference type="Rhea" id="RHEA:15481"/>
        <dbReference type="ChEBI" id="CHEBI:15377"/>
        <dbReference type="ChEBI" id="CHEBI:15636"/>
        <dbReference type="ChEBI" id="CHEBI:33384"/>
        <dbReference type="ChEBI" id="CHEBI:57305"/>
        <dbReference type="ChEBI" id="CHEBI:57453"/>
        <dbReference type="EC" id="2.1.2.1"/>
    </reaction>
</comment>
<comment type="cofactor">
    <cofactor evidence="1 9 10">
        <name>pyridoxal 5'-phosphate</name>
        <dbReference type="ChEBI" id="CHEBI:597326"/>
    </cofactor>
</comment>
<proteinExistence type="inferred from homology"/>
<feature type="binding site" evidence="9">
    <location>
        <position position="117"/>
    </location>
    <ligand>
        <name>(6S)-5,6,7,8-tetrahydrofolate</name>
        <dbReference type="ChEBI" id="CHEBI:57453"/>
    </ligand>
</feature>
<evidence type="ECO:0000256" key="5">
    <source>
        <dbReference type="ARBA" id="ARBA00022490"/>
    </source>
</evidence>
<evidence type="ECO:0000256" key="2">
    <source>
        <dbReference type="ARBA" id="ARBA00004496"/>
    </source>
</evidence>
<dbReference type="FunFam" id="3.40.640.10:FF:000001">
    <property type="entry name" value="Serine hydroxymethyltransferase"/>
    <property type="match status" value="1"/>
</dbReference>
<dbReference type="PROSITE" id="PS00096">
    <property type="entry name" value="SHMT"/>
    <property type="match status" value="1"/>
</dbReference>
<gene>
    <name evidence="9" type="primary">glyA</name>
    <name evidence="12" type="ORF">L6E24_04995</name>
</gene>
<comment type="function">
    <text evidence="9">Catalyzes the reversible interconversion of serine and glycine with tetrahydrofolate (THF) serving as the one-carbon carrier. Also exhibits THF-independent aldolase activity toward beta-hydroxyamino acids, producing glycine and aldehydes, via a retro-aldol mechanism.</text>
</comment>
<comment type="subcellular location">
    <subcellularLocation>
        <location evidence="2 9">Cytoplasm</location>
    </subcellularLocation>
</comment>
<dbReference type="PIRSF" id="PIRSF000412">
    <property type="entry name" value="SHMT"/>
    <property type="match status" value="1"/>
</dbReference>
<comment type="pathway">
    <text evidence="9">Amino-acid biosynthesis; glycine biosynthesis; glycine from L-serine: step 1/1.</text>
</comment>
<feature type="binding site" evidence="9">
    <location>
        <begin position="354"/>
        <end position="356"/>
    </location>
    <ligand>
        <name>(6S)-5,6,7,8-tetrahydrofolate</name>
        <dbReference type="ChEBI" id="CHEBI:57453"/>
    </ligand>
</feature>
<feature type="modified residue" description="N6-(pyridoxal phosphate)lysine" evidence="9 10">
    <location>
        <position position="226"/>
    </location>
</feature>
<dbReference type="KEGG" id="mend:L6E24_04995"/>
<feature type="binding site" evidence="9">
    <location>
        <position position="240"/>
    </location>
    <ligand>
        <name>(6S)-5,6,7,8-tetrahydrofolate</name>
        <dbReference type="ChEBI" id="CHEBI:57453"/>
    </ligand>
</feature>
<dbReference type="GeneID" id="74307029"/>
<feature type="domain" description="Serine hydroxymethyltransferase-like" evidence="11">
    <location>
        <begin position="5"/>
        <end position="385"/>
    </location>
</feature>
<dbReference type="Gene3D" id="3.90.1150.10">
    <property type="entry name" value="Aspartate Aminotransferase, domain 1"/>
    <property type="match status" value="1"/>
</dbReference>
<dbReference type="EMBL" id="CP096115">
    <property type="protein sequence ID" value="UUX93476.1"/>
    <property type="molecule type" value="Genomic_DNA"/>
</dbReference>
<organism evidence="12 13">
    <name type="scientific">Methanoplanus endosymbiosus</name>
    <dbReference type="NCBI Taxonomy" id="33865"/>
    <lineage>
        <taxon>Archaea</taxon>
        <taxon>Methanobacteriati</taxon>
        <taxon>Methanobacteriota</taxon>
        <taxon>Stenosarchaea group</taxon>
        <taxon>Methanomicrobia</taxon>
        <taxon>Methanomicrobiales</taxon>
        <taxon>Methanomicrobiaceae</taxon>
        <taxon>Methanoplanus</taxon>
    </lineage>
</organism>
<dbReference type="InterPro" id="IPR001085">
    <property type="entry name" value="Ser_HO-MeTrfase"/>
</dbReference>
<dbReference type="Gene3D" id="3.40.640.10">
    <property type="entry name" value="Type I PLP-dependent aspartate aminotransferase-like (Major domain)"/>
    <property type="match status" value="1"/>
</dbReference>
<dbReference type="AlphaFoldDB" id="A0A9E7PR48"/>
<evidence type="ECO:0000256" key="9">
    <source>
        <dbReference type="HAMAP-Rule" id="MF_00051"/>
    </source>
</evidence>
<evidence type="ECO:0000313" key="13">
    <source>
        <dbReference type="Proteomes" id="UP001060368"/>
    </source>
</evidence>
<keyword evidence="9" id="KW-0028">Amino-acid biosynthesis</keyword>